<dbReference type="InterPro" id="IPR050396">
    <property type="entry name" value="Glycosyltr_51/Transpeptidase"/>
</dbReference>
<dbReference type="EMBL" id="WUQX01000001">
    <property type="protein sequence ID" value="MXP74411.1"/>
    <property type="molecule type" value="Genomic_DNA"/>
</dbReference>
<dbReference type="Proteomes" id="UP000460412">
    <property type="component" value="Unassembled WGS sequence"/>
</dbReference>
<comment type="caution">
    <text evidence="4">The sequence shown here is derived from an EMBL/GenBank/DDBJ whole genome shotgun (WGS) entry which is preliminary data.</text>
</comment>
<evidence type="ECO:0000256" key="2">
    <source>
        <dbReference type="ARBA" id="ARBA00022679"/>
    </source>
</evidence>
<proteinExistence type="predicted"/>
<evidence type="ECO:0000259" key="3">
    <source>
        <dbReference type="Pfam" id="PF00905"/>
    </source>
</evidence>
<sequence length="464" mass="51827">MNIKRMAGITGVVLACGILAAVGRSLSKEKKCQVLDEEGTIIAEIIYQDQAVHYDCKEGYEAYADLAYREAAAIMKEREDVELSEAYGKLAEEEMRIRTSFRTDTAEGLLQACKEDKDSVFGGQAMEKAAAVSDTNGHLLACYSQSMAEPFRNYVMYPTYAGSTIKPVSVYGPAIEDHKICWSSLYLDNAYYQITGEDKEKTDWPVNSYPYSNTLWTVQEALQKSNNAIAVKVLKDYGVEKSCKFLQNEFEIGTEEEQKRILEKGEDSVLSNLALGYLEEGVTMQEMMGAYQTFANGGLYTKIHTVTDMETGAGESYYHEESEARQVFGADTAYIMNRMLKTVVEEGGTGRSAAVEGLDICGKTGTSDDFKDNWFIGMTPEYVCAVWYEFRGGMAGNESASVFRKIMENLKHDKEAAYPASENVEKGGYCLKTGLLANEYCKEQKQGYYRKNNNLNKCECNIAR</sequence>
<keyword evidence="1" id="KW-0328">Glycosyltransferase</keyword>
<dbReference type="PANTHER" id="PTHR32282">
    <property type="entry name" value="BINDING PROTEIN TRANSPEPTIDASE, PUTATIVE-RELATED"/>
    <property type="match status" value="1"/>
</dbReference>
<gene>
    <name evidence="4" type="ORF">GN277_02935</name>
</gene>
<dbReference type="RefSeq" id="WP_159749693.1">
    <property type="nucleotide sequence ID" value="NZ_CASSPE010000094.1"/>
</dbReference>
<evidence type="ECO:0000313" key="5">
    <source>
        <dbReference type="Proteomes" id="UP000460412"/>
    </source>
</evidence>
<dbReference type="Pfam" id="PF00905">
    <property type="entry name" value="Transpeptidase"/>
    <property type="match status" value="1"/>
</dbReference>
<dbReference type="SUPFAM" id="SSF56601">
    <property type="entry name" value="beta-lactamase/transpeptidase-like"/>
    <property type="match status" value="1"/>
</dbReference>
<feature type="domain" description="Penicillin-binding protein transpeptidase" evidence="3">
    <location>
        <begin position="131"/>
        <end position="408"/>
    </location>
</feature>
<evidence type="ECO:0000313" key="4">
    <source>
        <dbReference type="EMBL" id="MXP74411.1"/>
    </source>
</evidence>
<dbReference type="InterPro" id="IPR001460">
    <property type="entry name" value="PCN-bd_Tpept"/>
</dbReference>
<dbReference type="InterPro" id="IPR012338">
    <property type="entry name" value="Beta-lactam/transpept-like"/>
</dbReference>
<dbReference type="PROSITE" id="PS51257">
    <property type="entry name" value="PROKAR_LIPOPROTEIN"/>
    <property type="match status" value="1"/>
</dbReference>
<dbReference type="GO" id="GO:0008955">
    <property type="term" value="F:peptidoglycan glycosyltransferase activity"/>
    <property type="evidence" value="ECO:0007669"/>
    <property type="project" value="TreeGrafter"/>
</dbReference>
<keyword evidence="2" id="KW-0808">Transferase</keyword>
<dbReference type="AlphaFoldDB" id="A0A7X3SHU1"/>
<name>A0A7X3SHU1_9FIRM</name>
<protein>
    <recommendedName>
        <fullName evidence="3">Penicillin-binding protein transpeptidase domain-containing protein</fullName>
    </recommendedName>
</protein>
<accession>A0A7X3SHU1</accession>
<keyword evidence="5" id="KW-1185">Reference proteome</keyword>
<reference evidence="4 5" key="1">
    <citation type="submission" date="2019-12" db="EMBL/GenBank/DDBJ databases">
        <title>Sporaefaciens musculi gen. nov., sp. nov., a novel bacterium isolated from the caecum of an obese mouse.</title>
        <authorList>
            <person name="Rasmussen T.S."/>
            <person name="Streidl T."/>
            <person name="Hitch T.C.A."/>
            <person name="Wortmann E."/>
            <person name="Deptula P."/>
            <person name="Hansen M."/>
            <person name="Nielsen D.S."/>
            <person name="Clavel T."/>
            <person name="Vogensen F.K."/>
        </authorList>
    </citation>
    <scope>NUCLEOTIDE SEQUENCE [LARGE SCALE GENOMIC DNA]</scope>
    <source>
        <strain evidence="4 5">WCA-9-b2</strain>
    </source>
</reference>
<organism evidence="4 5">
    <name type="scientific">Sporofaciens musculi</name>
    <dbReference type="NCBI Taxonomy" id="2681861"/>
    <lineage>
        <taxon>Bacteria</taxon>
        <taxon>Bacillati</taxon>
        <taxon>Bacillota</taxon>
        <taxon>Clostridia</taxon>
        <taxon>Lachnospirales</taxon>
        <taxon>Lachnospiraceae</taxon>
        <taxon>Sporofaciens</taxon>
    </lineage>
</organism>
<evidence type="ECO:0000256" key="1">
    <source>
        <dbReference type="ARBA" id="ARBA00022676"/>
    </source>
</evidence>
<dbReference type="GO" id="GO:0008658">
    <property type="term" value="F:penicillin binding"/>
    <property type="evidence" value="ECO:0007669"/>
    <property type="project" value="InterPro"/>
</dbReference>
<dbReference type="PANTHER" id="PTHR32282:SF33">
    <property type="entry name" value="PEPTIDOGLYCAN GLYCOSYLTRANSFERASE"/>
    <property type="match status" value="1"/>
</dbReference>
<dbReference type="Gene3D" id="3.40.710.10">
    <property type="entry name" value="DD-peptidase/beta-lactamase superfamily"/>
    <property type="match status" value="1"/>
</dbReference>